<dbReference type="RefSeq" id="WP_343336880.1">
    <property type="nucleotide sequence ID" value="NZ_CP154622.1"/>
</dbReference>
<dbReference type="Gene3D" id="1.10.3540.10">
    <property type="entry name" value="uncharacterized protein from magnetospirillum magneticum domain"/>
    <property type="match status" value="1"/>
</dbReference>
<reference evidence="1 2" key="1">
    <citation type="submission" date="2024-04" db="EMBL/GenBank/DDBJ databases">
        <title>Isolation and characterization of novel acetogenic strains of the genera Terrisporobacter and Acetoanaerobium.</title>
        <authorList>
            <person name="Boeer T."/>
            <person name="Schueler M.A."/>
            <person name="Lueschen A."/>
            <person name="Eysell L."/>
            <person name="Droege J."/>
            <person name="Heinemann M."/>
            <person name="Engelhardt L."/>
            <person name="Basen M."/>
            <person name="Daniel R."/>
        </authorList>
    </citation>
    <scope>NUCLEOTIDE SEQUENCE [LARGE SCALE GENOMIC DNA]</scope>
    <source>
        <strain evidence="1 2">ELB</strain>
    </source>
</reference>
<evidence type="ECO:0008006" key="3">
    <source>
        <dbReference type="Google" id="ProtNLM"/>
    </source>
</evidence>
<gene>
    <name evidence="1" type="ORF">TPELB_20000</name>
</gene>
<dbReference type="Proteomes" id="UP001477947">
    <property type="component" value="Chromosome"/>
</dbReference>
<dbReference type="InterPro" id="IPR023137">
    <property type="entry name" value="BrxA_sf"/>
</dbReference>
<proteinExistence type="predicted"/>
<evidence type="ECO:0000313" key="1">
    <source>
        <dbReference type="EMBL" id="XAM41687.1"/>
    </source>
</evidence>
<dbReference type="EMBL" id="CP154622">
    <property type="protein sequence ID" value="XAM41687.1"/>
    <property type="molecule type" value="Genomic_DNA"/>
</dbReference>
<name>A0ABZ3FCZ7_9FIRM</name>
<organism evidence="1 2">
    <name type="scientific">Terrisporobacter petrolearius</name>
    <dbReference type="NCBI Taxonomy" id="1460447"/>
    <lineage>
        <taxon>Bacteria</taxon>
        <taxon>Bacillati</taxon>
        <taxon>Bacillota</taxon>
        <taxon>Clostridia</taxon>
        <taxon>Peptostreptococcales</taxon>
        <taxon>Peptostreptococcaceae</taxon>
        <taxon>Terrisporobacter</taxon>
    </lineage>
</organism>
<sequence>MSKKLEYTATNMARPFWIKEMITGANLRKEGYSDKEIRNKSYEENIFQARSENAKVKVASGVISRMNMLDNYIIDMLVNCNMETAKQIVIYAIMKDDKFFFDYMNEIYKDKIILKDYKIQDSDVKIFIQRKQEQIPEVAAWFETTVKRLTSQYSTYLKDAGFINKTKENLEITIPIINKQLQDHLIEIGDEIYLQAMIGEI</sequence>
<dbReference type="InterPro" id="IPR014948">
    <property type="entry name" value="BrxA"/>
</dbReference>
<dbReference type="Pfam" id="PF08849">
    <property type="entry name" value="BrxA"/>
    <property type="match status" value="1"/>
</dbReference>
<accession>A0ABZ3FCZ7</accession>
<protein>
    <recommendedName>
        <fullName evidence="3">Inner membrane protein</fullName>
    </recommendedName>
</protein>
<evidence type="ECO:0000313" key="2">
    <source>
        <dbReference type="Proteomes" id="UP001477947"/>
    </source>
</evidence>
<keyword evidence="2" id="KW-1185">Reference proteome</keyword>